<proteinExistence type="predicted"/>
<evidence type="ECO:0000313" key="1">
    <source>
        <dbReference type="EMBL" id="CAY71608.1"/>
    </source>
</evidence>
<dbReference type="KEGG" id="ppa:PAS_chr4_0949"/>
<dbReference type="InParanoid" id="C4R7N3"/>
<reference evidence="1 2" key="1">
    <citation type="journal article" date="2009" name="Nat. Biotechnol.">
        <title>Genome sequence of the recombinant protein production host Pichia pastoris.</title>
        <authorList>
            <person name="De Schutter K."/>
            <person name="Lin Y.C."/>
            <person name="Tiels P."/>
            <person name="Van Hecke A."/>
            <person name="Glinka S."/>
            <person name="Weber-Lehmann J."/>
            <person name="Rouze P."/>
            <person name="Van de Peer Y."/>
            <person name="Callewaert N."/>
        </authorList>
    </citation>
    <scope>NUCLEOTIDE SEQUENCE [LARGE SCALE GENOMIC DNA]</scope>
    <source>
        <strain evidence="2">GS115 / ATCC 20864</strain>
    </source>
</reference>
<dbReference type="GeneID" id="8201206"/>
<dbReference type="HOGENOM" id="CLU_1856016_0_0_1"/>
<organism evidence="1 2">
    <name type="scientific">Komagataella phaffii (strain GS115 / ATCC 20864)</name>
    <name type="common">Yeast</name>
    <name type="synonym">Pichia pastoris</name>
    <dbReference type="NCBI Taxonomy" id="644223"/>
    <lineage>
        <taxon>Eukaryota</taxon>
        <taxon>Fungi</taxon>
        <taxon>Dikarya</taxon>
        <taxon>Ascomycota</taxon>
        <taxon>Saccharomycotina</taxon>
        <taxon>Pichiomycetes</taxon>
        <taxon>Pichiales</taxon>
        <taxon>Pichiaceae</taxon>
        <taxon>Komagataella</taxon>
    </lineage>
</organism>
<keyword evidence="2" id="KW-1185">Reference proteome</keyword>
<accession>C4R7N3</accession>
<dbReference type="AlphaFoldDB" id="C4R7N3"/>
<dbReference type="RefSeq" id="XP_002493787.1">
    <property type="nucleotide sequence ID" value="XM_002493742.1"/>
</dbReference>
<sequence>MNPRENSTSHYAEQVASMDSRGWHFKCYSTEAQVHYATFASALRVALGFLSLILYSLVCTVEHPSPEIVFRSEDSGFSSSEMLFRCYYTSHQITSKLRLKLTPPHTKIQPTIHQPYFPYCLLRKISTHVCTPSLTFPC</sequence>
<protein>
    <submittedName>
        <fullName evidence="1">Uncharacterized protein</fullName>
    </submittedName>
</protein>
<name>C4R7N3_KOMPG</name>
<gene>
    <name evidence="1" type="ordered locus">PAS_chr4_0949</name>
</gene>
<dbReference type="Proteomes" id="UP000000314">
    <property type="component" value="Chromosome 4"/>
</dbReference>
<dbReference type="EMBL" id="FN392322">
    <property type="protein sequence ID" value="CAY71608.1"/>
    <property type="molecule type" value="Genomic_DNA"/>
</dbReference>
<evidence type="ECO:0000313" key="2">
    <source>
        <dbReference type="Proteomes" id="UP000000314"/>
    </source>
</evidence>